<dbReference type="RefSeq" id="WP_133801667.1">
    <property type="nucleotide sequence ID" value="NZ_SNWQ01000009.1"/>
</dbReference>
<organism evidence="1 2">
    <name type="scientific">Kribbella caucasensis</name>
    <dbReference type="NCBI Taxonomy" id="2512215"/>
    <lineage>
        <taxon>Bacteria</taxon>
        <taxon>Bacillati</taxon>
        <taxon>Actinomycetota</taxon>
        <taxon>Actinomycetes</taxon>
        <taxon>Propionibacteriales</taxon>
        <taxon>Kribbellaceae</taxon>
        <taxon>Kribbella</taxon>
    </lineage>
</organism>
<dbReference type="AlphaFoldDB" id="A0A4R6KE29"/>
<dbReference type="Gene3D" id="3.40.30.10">
    <property type="entry name" value="Glutaredoxin"/>
    <property type="match status" value="1"/>
</dbReference>
<dbReference type="InterPro" id="IPR053977">
    <property type="entry name" value="Rv2466c-like"/>
</dbReference>
<accession>A0A4R6KE29</accession>
<dbReference type="SUPFAM" id="SSF52833">
    <property type="entry name" value="Thioredoxin-like"/>
    <property type="match status" value="1"/>
</dbReference>
<reference evidence="1 2" key="1">
    <citation type="submission" date="2019-03" db="EMBL/GenBank/DDBJ databases">
        <title>Genomic Encyclopedia of Type Strains, Phase III (KMG-III): the genomes of soil and plant-associated and newly described type strains.</title>
        <authorList>
            <person name="Whitman W."/>
        </authorList>
    </citation>
    <scope>NUCLEOTIDE SEQUENCE [LARGE SCALE GENOMIC DNA]</scope>
    <source>
        <strain evidence="1 2">VKM Ac-2527</strain>
    </source>
</reference>
<sequence>MTAPADFWFDPACPWAWMTSRWMLEVEQVRDVKTTWHVMSLAVLNSGRDELSDDYKSLLKNAWGPVRVLIAAEQAHGNEVLLPLYTALGQRIHTEGRGIGDGKGDVIKEALAEVGLPASLIEAADTDKYDDALKKSHHAGMDQVGMEVGTPVIAVEGVAFFGPVVTPAPKGEAAGKLWDGVRLVAGTEGFFEIKRTRDRGPIFD</sequence>
<dbReference type="Pfam" id="PF22234">
    <property type="entry name" value="Rv2466c-like"/>
    <property type="match status" value="1"/>
</dbReference>
<dbReference type="InterPro" id="IPR036249">
    <property type="entry name" value="Thioredoxin-like_sf"/>
</dbReference>
<dbReference type="OrthoDB" id="4125991at2"/>
<protein>
    <submittedName>
        <fullName evidence="1">2-hydroxychromene-2-carboxylate isomerase</fullName>
    </submittedName>
</protein>
<keyword evidence="1" id="KW-0413">Isomerase</keyword>
<proteinExistence type="predicted"/>
<evidence type="ECO:0000313" key="1">
    <source>
        <dbReference type="EMBL" id="TDO47293.1"/>
    </source>
</evidence>
<evidence type="ECO:0000313" key="2">
    <source>
        <dbReference type="Proteomes" id="UP000295388"/>
    </source>
</evidence>
<dbReference type="Proteomes" id="UP000295388">
    <property type="component" value="Unassembled WGS sequence"/>
</dbReference>
<dbReference type="EMBL" id="SNWQ01000009">
    <property type="protein sequence ID" value="TDO47293.1"/>
    <property type="molecule type" value="Genomic_DNA"/>
</dbReference>
<gene>
    <name evidence="1" type="ORF">EV643_109186</name>
</gene>
<dbReference type="GO" id="GO:0016853">
    <property type="term" value="F:isomerase activity"/>
    <property type="evidence" value="ECO:0007669"/>
    <property type="project" value="UniProtKB-KW"/>
</dbReference>
<name>A0A4R6KE29_9ACTN</name>
<comment type="caution">
    <text evidence="1">The sequence shown here is derived from an EMBL/GenBank/DDBJ whole genome shotgun (WGS) entry which is preliminary data.</text>
</comment>
<keyword evidence="2" id="KW-1185">Reference proteome</keyword>